<feature type="domain" description="FAD-binding" evidence="3">
    <location>
        <begin position="3"/>
        <end position="343"/>
    </location>
</feature>
<dbReference type="PANTHER" id="PTHR13789">
    <property type="entry name" value="MONOOXYGENASE"/>
    <property type="match status" value="1"/>
</dbReference>
<evidence type="ECO:0000256" key="2">
    <source>
        <dbReference type="ARBA" id="ARBA00023033"/>
    </source>
</evidence>
<keyword evidence="5" id="KW-1185">Reference proteome</keyword>
<organism evidence="4 5">
    <name type="scientific">Arthrobacter cupressi</name>
    <dbReference type="NCBI Taxonomy" id="1045773"/>
    <lineage>
        <taxon>Bacteria</taxon>
        <taxon>Bacillati</taxon>
        <taxon>Actinomycetota</taxon>
        <taxon>Actinomycetes</taxon>
        <taxon>Micrococcales</taxon>
        <taxon>Micrococcaceae</taxon>
        <taxon>Arthrobacter</taxon>
    </lineage>
</organism>
<keyword evidence="1" id="KW-0560">Oxidoreductase</keyword>
<dbReference type="GO" id="GO:0004497">
    <property type="term" value="F:monooxygenase activity"/>
    <property type="evidence" value="ECO:0007669"/>
    <property type="project" value="UniProtKB-KW"/>
</dbReference>
<dbReference type="GO" id="GO:0071949">
    <property type="term" value="F:FAD binding"/>
    <property type="evidence" value="ECO:0007669"/>
    <property type="project" value="InterPro"/>
</dbReference>
<dbReference type="Pfam" id="PF01494">
    <property type="entry name" value="FAD_binding_3"/>
    <property type="match status" value="1"/>
</dbReference>
<dbReference type="PANTHER" id="PTHR13789:SF309">
    <property type="entry name" value="PUTATIVE (AFU_ORTHOLOGUE AFUA_6G14510)-RELATED"/>
    <property type="match status" value="1"/>
</dbReference>
<dbReference type="RefSeq" id="WP_074590852.1">
    <property type="nucleotide sequence ID" value="NZ_FNEI01000016.1"/>
</dbReference>
<dbReference type="Gene3D" id="3.50.50.60">
    <property type="entry name" value="FAD/NAD(P)-binding domain"/>
    <property type="match status" value="1"/>
</dbReference>
<reference evidence="5" key="1">
    <citation type="submission" date="2016-10" db="EMBL/GenBank/DDBJ databases">
        <authorList>
            <person name="Varghese N."/>
            <person name="Submissions S."/>
        </authorList>
    </citation>
    <scope>NUCLEOTIDE SEQUENCE [LARGE SCALE GENOMIC DNA]</scope>
    <source>
        <strain evidence="5">CGMCC 1.10783</strain>
    </source>
</reference>
<protein>
    <submittedName>
        <fullName evidence="4">2-polyprenyl-6-methoxyphenol hydroxylase</fullName>
    </submittedName>
</protein>
<dbReference type="InterPro" id="IPR002938">
    <property type="entry name" value="FAD-bd"/>
</dbReference>
<evidence type="ECO:0000256" key="1">
    <source>
        <dbReference type="ARBA" id="ARBA00023002"/>
    </source>
</evidence>
<dbReference type="InterPro" id="IPR050493">
    <property type="entry name" value="FAD-dep_Monooxygenase_BioMet"/>
</dbReference>
<dbReference type="STRING" id="1045773.SAMN05216555_11661"/>
<accession>A0A1G8WEQ3</accession>
<evidence type="ECO:0000313" key="4">
    <source>
        <dbReference type="EMBL" id="SDJ76754.1"/>
    </source>
</evidence>
<evidence type="ECO:0000313" key="5">
    <source>
        <dbReference type="Proteomes" id="UP000182130"/>
    </source>
</evidence>
<evidence type="ECO:0000259" key="3">
    <source>
        <dbReference type="Pfam" id="PF01494"/>
    </source>
</evidence>
<sequence length="362" mass="38395">MRIAVIGGGIAGLATAAGIARAGAAVEVFERSSRGAAPGAGISLFPNSRAAMRTLGLLDGYDRRPHGPAPGTRTVMRRPNGKVALAFPAWARPKVRMFHRNDLREFLLDSCRGVPIHWDTAVALDDDGDTVRPAVLTTADGRQSAWDLVVAADGVRSATRGFLSLDPGLRYAGYTAWRGVTRGPADTGGMAGEDWGSRQRFGTVPLADGRVYWFAVASKQVGRTAAAEGLGSEKEAAEQEFASWYPAARALIAGTDAAEVLRHDLYDLARPLHVFHRGRVALAGDAAHAMTPDLGQGAGCGLEDAAALTSLLRGTAGPDADVGGLLERYSRRRAPKAARLLRASRLMGRLAQRERKAWRPGS</sequence>
<dbReference type="SUPFAM" id="SSF51905">
    <property type="entry name" value="FAD/NAD(P)-binding domain"/>
    <property type="match status" value="1"/>
</dbReference>
<dbReference type="PRINTS" id="PR00420">
    <property type="entry name" value="RNGMNOXGNASE"/>
</dbReference>
<proteinExistence type="predicted"/>
<keyword evidence="2" id="KW-0503">Monooxygenase</keyword>
<dbReference type="Proteomes" id="UP000182130">
    <property type="component" value="Unassembled WGS sequence"/>
</dbReference>
<dbReference type="InterPro" id="IPR036188">
    <property type="entry name" value="FAD/NAD-bd_sf"/>
</dbReference>
<gene>
    <name evidence="4" type="ORF">SAMN05216555_11661</name>
</gene>
<dbReference type="AlphaFoldDB" id="A0A1G8WEQ3"/>
<dbReference type="EMBL" id="FNEI01000016">
    <property type="protein sequence ID" value="SDJ76754.1"/>
    <property type="molecule type" value="Genomic_DNA"/>
</dbReference>
<name>A0A1G8WEQ3_9MICC</name>